<feature type="transmembrane region" description="Helical" evidence="8">
    <location>
        <begin position="37"/>
        <end position="56"/>
    </location>
</feature>
<feature type="transmembrane region" description="Helical" evidence="8">
    <location>
        <begin position="451"/>
        <end position="468"/>
    </location>
</feature>
<accession>A0A2X3VGH0</accession>
<organism evidence="10 11">
    <name type="scientific">Streptococcus sanguinis</name>
    <dbReference type="NCBI Taxonomy" id="1305"/>
    <lineage>
        <taxon>Bacteria</taxon>
        <taxon>Bacillati</taxon>
        <taxon>Bacillota</taxon>
        <taxon>Bacilli</taxon>
        <taxon>Lactobacillales</taxon>
        <taxon>Streptococcaceae</taxon>
        <taxon>Streptococcus</taxon>
    </lineage>
</organism>
<keyword evidence="5 8" id="KW-0812">Transmembrane</keyword>
<dbReference type="GO" id="GO:0016763">
    <property type="term" value="F:pentosyltransferase activity"/>
    <property type="evidence" value="ECO:0007669"/>
    <property type="project" value="TreeGrafter"/>
</dbReference>
<keyword evidence="4" id="KW-0808">Transferase</keyword>
<keyword evidence="7 8" id="KW-0472">Membrane</keyword>
<feature type="transmembrane region" description="Helical" evidence="8">
    <location>
        <begin position="138"/>
        <end position="157"/>
    </location>
</feature>
<sequence length="512" mass="59584">MSKIYHLSFSILQKVMLITAVHWFLIAIWHVSELNSIAIIAFAGLTYMAYRYRHLLEKAYHWLMKHKFLIMLAVFIFQLIMLFSAELLIRRDAAVVFTGAFKTLKESSISSYLTRNPNNVSLFLYERFFFNVFGESGLWVMQALNIVYTNVTALILYKGCQKYFSQKAADAVFSLYVLLLGFSPYFFSMYTDIPPLPFISLQIFLVLGLLKGEETSRQLIWRSILLGLMTSLAFFFRPTVMILLIAVFGVLFFKKNWRKFFLTLVVFACSFAISYAPLHYWSKHQTEVPIMKGEGLSKGPLLFINLGLTFNGHNQEDMKEGLLQYIEPDKQYDYNNGMFAKEYVVKEIKRRLSEYNPLTLAHHLFHKQSLTVAEGDLGWLYRSVENEKTPYISPFYQDTKDNPLTQFVRDFFLNTDKSEFVYFSLSKQVVWIVMAAGLIFALWKYRSSDELNFLTLAVFGGLLFLQIFEGGKTRYLIQFLPQILVLSALGLAQYPQALGKFRFWIRKKDSLK</sequence>
<feature type="transmembrane region" description="Helical" evidence="8">
    <location>
        <begin position="12"/>
        <end position="31"/>
    </location>
</feature>
<gene>
    <name evidence="10" type="ORF">NCTC11085_01224</name>
</gene>
<evidence type="ECO:0000256" key="4">
    <source>
        <dbReference type="ARBA" id="ARBA00022679"/>
    </source>
</evidence>
<evidence type="ECO:0000256" key="6">
    <source>
        <dbReference type="ARBA" id="ARBA00022989"/>
    </source>
</evidence>
<dbReference type="AlphaFoldDB" id="A0A2X3VGH0"/>
<feature type="domain" description="Glycosyltransferase RgtA/B/C/D-like" evidence="9">
    <location>
        <begin position="127"/>
        <end position="269"/>
    </location>
</feature>
<dbReference type="EMBL" id="LS483346">
    <property type="protein sequence ID" value="SQF34849.1"/>
    <property type="molecule type" value="Genomic_DNA"/>
</dbReference>
<keyword evidence="6 8" id="KW-1133">Transmembrane helix</keyword>
<proteinExistence type="predicted"/>
<dbReference type="RefSeq" id="WP_002924578.1">
    <property type="nucleotide sequence ID" value="NZ_CP071430.1"/>
</dbReference>
<evidence type="ECO:0000256" key="2">
    <source>
        <dbReference type="ARBA" id="ARBA00022475"/>
    </source>
</evidence>
<reference evidence="10 11" key="1">
    <citation type="submission" date="2018-06" db="EMBL/GenBank/DDBJ databases">
        <authorList>
            <consortium name="Pathogen Informatics"/>
            <person name="Doyle S."/>
        </authorList>
    </citation>
    <scope>NUCLEOTIDE SEQUENCE [LARGE SCALE GENOMIC DNA]</scope>
    <source>
        <strain evidence="10 11">NCTC11085</strain>
    </source>
</reference>
<dbReference type="InterPro" id="IPR050297">
    <property type="entry name" value="LipidA_mod_glycosyltrf_83"/>
</dbReference>
<evidence type="ECO:0000256" key="8">
    <source>
        <dbReference type="SAM" id="Phobius"/>
    </source>
</evidence>
<dbReference type="Pfam" id="PF13231">
    <property type="entry name" value="PMT_2"/>
    <property type="match status" value="1"/>
</dbReference>
<comment type="subcellular location">
    <subcellularLocation>
        <location evidence="1">Cell membrane</location>
        <topology evidence="1">Multi-pass membrane protein</topology>
    </subcellularLocation>
</comment>
<feature type="transmembrane region" description="Helical" evidence="8">
    <location>
        <begin position="224"/>
        <end position="253"/>
    </location>
</feature>
<keyword evidence="2" id="KW-1003">Cell membrane</keyword>
<protein>
    <submittedName>
        <fullName evidence="10">Integral membrane protein</fullName>
    </submittedName>
</protein>
<dbReference type="GO" id="GO:0005886">
    <property type="term" value="C:plasma membrane"/>
    <property type="evidence" value="ECO:0007669"/>
    <property type="project" value="UniProtKB-SubCell"/>
</dbReference>
<evidence type="ECO:0000313" key="11">
    <source>
        <dbReference type="Proteomes" id="UP000249623"/>
    </source>
</evidence>
<dbReference type="GO" id="GO:0009103">
    <property type="term" value="P:lipopolysaccharide biosynthetic process"/>
    <property type="evidence" value="ECO:0007669"/>
    <property type="project" value="UniProtKB-ARBA"/>
</dbReference>
<evidence type="ECO:0000256" key="3">
    <source>
        <dbReference type="ARBA" id="ARBA00022676"/>
    </source>
</evidence>
<feature type="transmembrane region" description="Helical" evidence="8">
    <location>
        <begin position="68"/>
        <end position="89"/>
    </location>
</feature>
<evidence type="ECO:0000256" key="1">
    <source>
        <dbReference type="ARBA" id="ARBA00004651"/>
    </source>
</evidence>
<dbReference type="Proteomes" id="UP000249623">
    <property type="component" value="Chromosome 1"/>
</dbReference>
<keyword evidence="3" id="KW-0328">Glycosyltransferase</keyword>
<dbReference type="InterPro" id="IPR038731">
    <property type="entry name" value="RgtA/B/C-like"/>
</dbReference>
<feature type="transmembrane region" description="Helical" evidence="8">
    <location>
        <begin position="259"/>
        <end position="281"/>
    </location>
</feature>
<dbReference type="PANTHER" id="PTHR33908:SF11">
    <property type="entry name" value="MEMBRANE PROTEIN"/>
    <property type="match status" value="1"/>
</dbReference>
<evidence type="ECO:0000256" key="7">
    <source>
        <dbReference type="ARBA" id="ARBA00023136"/>
    </source>
</evidence>
<evidence type="ECO:0000259" key="9">
    <source>
        <dbReference type="Pfam" id="PF13231"/>
    </source>
</evidence>
<evidence type="ECO:0000313" key="10">
    <source>
        <dbReference type="EMBL" id="SQF34849.1"/>
    </source>
</evidence>
<feature type="transmembrane region" description="Helical" evidence="8">
    <location>
        <begin position="475"/>
        <end position="494"/>
    </location>
</feature>
<feature type="transmembrane region" description="Helical" evidence="8">
    <location>
        <begin position="429"/>
        <end position="445"/>
    </location>
</feature>
<feature type="transmembrane region" description="Helical" evidence="8">
    <location>
        <begin position="169"/>
        <end position="187"/>
    </location>
</feature>
<evidence type="ECO:0000256" key="5">
    <source>
        <dbReference type="ARBA" id="ARBA00022692"/>
    </source>
</evidence>
<dbReference type="PANTHER" id="PTHR33908">
    <property type="entry name" value="MANNOSYLTRANSFERASE YKCB-RELATED"/>
    <property type="match status" value="1"/>
</dbReference>
<name>A0A2X3VGH0_STRSA</name>